<dbReference type="InterPro" id="IPR057325">
    <property type="entry name" value="DeaD_dimer"/>
</dbReference>
<keyword evidence="5 12" id="KW-0347">Helicase</keyword>
<dbReference type="Pfam" id="PF25399">
    <property type="entry name" value="DeaD_dimer"/>
    <property type="match status" value="1"/>
</dbReference>
<dbReference type="PROSITE" id="PS51195">
    <property type="entry name" value="Q_MOTIF"/>
    <property type="match status" value="1"/>
</dbReference>
<evidence type="ECO:0000256" key="13">
    <source>
        <dbReference type="SAM" id="MobiDB-lite"/>
    </source>
</evidence>
<dbReference type="InterPro" id="IPR044742">
    <property type="entry name" value="DEAD/DEAH_RhlB"/>
</dbReference>
<evidence type="ECO:0000256" key="12">
    <source>
        <dbReference type="RuleBase" id="RU000492"/>
    </source>
</evidence>
<sequence>METERFEDLTLSKELQKAVRDLGFEEMTPIQAKTIPLILEGKDVIGQAQTGTGKTLAFGLPLLESLHSRTKKPQALVLCPTRELAIQVAEELQRVLRHKREITILPVYGGQPIDRQIRTLKAGAQVVIGTPGRTIDHIKRGTLNLDAAKMVVLDEADEMLNMGFIDDVEEILQHVSRERQTLLFSATMPRPILDLTRRYQRAPEFIKVVHKQLTVPNVEQAYFEVREASKLDVLCRVIDMYGLKSSLVFCNMKRRVDDVVMQLEARGYPAQGLHGDMTQPQRTHAMDRFKHNRTEILVATDVAARGLDIDNIEAVFNYDLPQDEEYYVHRIGRTARAGKSGQAFSFVVGREVYKLQEIEEYASTKITRKSIPSVADIEEVKTFQFLEKVRKVIDTGGLERYGRVMEPLLEEDYTSLDIAAALLKLAMDEEGKDYMKETDLMAEQDRIRNRKKKTGRRSFSPRRRR</sequence>
<evidence type="ECO:0000256" key="4">
    <source>
        <dbReference type="ARBA" id="ARBA00022801"/>
    </source>
</evidence>
<comment type="similarity">
    <text evidence="8 12">Belongs to the DEAD box helicase family.</text>
</comment>
<keyword evidence="7" id="KW-0346">Stress response</keyword>
<reference evidence="17" key="1">
    <citation type="journal article" date="2020" name="Biotechnol. Biofuels">
        <title>New insights from the biogas microbiome by comprehensive genome-resolved metagenomics of nearly 1600 species originating from multiple anaerobic digesters.</title>
        <authorList>
            <person name="Campanaro S."/>
            <person name="Treu L."/>
            <person name="Rodriguez-R L.M."/>
            <person name="Kovalovszki A."/>
            <person name="Ziels R.M."/>
            <person name="Maus I."/>
            <person name="Zhu X."/>
            <person name="Kougias P.G."/>
            <person name="Basile A."/>
            <person name="Luo G."/>
            <person name="Schluter A."/>
            <person name="Konstantinidis K.T."/>
            <person name="Angelidaki I."/>
        </authorList>
    </citation>
    <scope>NUCLEOTIDE SEQUENCE</scope>
    <source>
        <strain evidence="17">AS06rmzACSIP_7</strain>
    </source>
</reference>
<dbReference type="SMART" id="SM00487">
    <property type="entry name" value="DEXDc"/>
    <property type="match status" value="1"/>
</dbReference>
<dbReference type="EMBL" id="JAAYEE010000007">
    <property type="protein sequence ID" value="NLW33913.1"/>
    <property type="molecule type" value="Genomic_DNA"/>
</dbReference>
<dbReference type="InterPro" id="IPR011545">
    <property type="entry name" value="DEAD/DEAH_box_helicase_dom"/>
</dbReference>
<dbReference type="Pfam" id="PF00270">
    <property type="entry name" value="DEAD"/>
    <property type="match status" value="1"/>
</dbReference>
<dbReference type="InterPro" id="IPR000629">
    <property type="entry name" value="RNA-helicase_DEAD-box_CS"/>
</dbReference>
<keyword evidence="6 12" id="KW-0067">ATP-binding</keyword>
<dbReference type="Pfam" id="PF00271">
    <property type="entry name" value="Helicase_C"/>
    <property type="match status" value="1"/>
</dbReference>
<feature type="domain" description="DEAD-box RNA helicase Q" evidence="16">
    <location>
        <begin position="4"/>
        <end position="32"/>
    </location>
</feature>
<proteinExistence type="inferred from homology"/>
<dbReference type="Proteomes" id="UP000777265">
    <property type="component" value="Unassembled WGS sequence"/>
</dbReference>
<evidence type="ECO:0000313" key="18">
    <source>
        <dbReference type="Proteomes" id="UP000777265"/>
    </source>
</evidence>
<accession>A0A971M105</accession>
<dbReference type="PROSITE" id="PS51194">
    <property type="entry name" value="HELICASE_CTER"/>
    <property type="match status" value="1"/>
</dbReference>
<reference evidence="17" key="2">
    <citation type="submission" date="2020-01" db="EMBL/GenBank/DDBJ databases">
        <authorList>
            <person name="Campanaro S."/>
        </authorList>
    </citation>
    <scope>NUCLEOTIDE SEQUENCE</scope>
    <source>
        <strain evidence="17">AS06rmzACSIP_7</strain>
    </source>
</reference>
<evidence type="ECO:0000256" key="7">
    <source>
        <dbReference type="ARBA" id="ARBA00023016"/>
    </source>
</evidence>
<feature type="region of interest" description="Disordered" evidence="13">
    <location>
        <begin position="437"/>
        <end position="465"/>
    </location>
</feature>
<dbReference type="SMART" id="SM00490">
    <property type="entry name" value="HELICc"/>
    <property type="match status" value="1"/>
</dbReference>
<dbReference type="InterPro" id="IPR050079">
    <property type="entry name" value="DEAD_box_RNA_helicase"/>
</dbReference>
<dbReference type="EC" id="3.6.4.13" evidence="1"/>
<evidence type="ECO:0000256" key="9">
    <source>
        <dbReference type="ARBA" id="ARBA00047984"/>
    </source>
</evidence>
<feature type="compositionally biased region" description="Basic residues" evidence="13">
    <location>
        <begin position="448"/>
        <end position="465"/>
    </location>
</feature>
<evidence type="ECO:0000256" key="10">
    <source>
        <dbReference type="ARBA" id="ARBA00074363"/>
    </source>
</evidence>
<evidence type="ECO:0000256" key="1">
    <source>
        <dbReference type="ARBA" id="ARBA00012552"/>
    </source>
</evidence>
<dbReference type="GO" id="GO:0016787">
    <property type="term" value="F:hydrolase activity"/>
    <property type="evidence" value="ECO:0007669"/>
    <property type="project" value="UniProtKB-KW"/>
</dbReference>
<evidence type="ECO:0000256" key="8">
    <source>
        <dbReference type="ARBA" id="ARBA00038437"/>
    </source>
</evidence>
<evidence type="ECO:0000313" key="17">
    <source>
        <dbReference type="EMBL" id="NLW33913.1"/>
    </source>
</evidence>
<dbReference type="InterPro" id="IPR027417">
    <property type="entry name" value="P-loop_NTPase"/>
</dbReference>
<dbReference type="CDD" id="cd18787">
    <property type="entry name" value="SF2_C_DEAD"/>
    <property type="match status" value="1"/>
</dbReference>
<dbReference type="SUPFAM" id="SSF52540">
    <property type="entry name" value="P-loop containing nucleoside triphosphate hydrolases"/>
    <property type="match status" value="1"/>
</dbReference>
<comment type="catalytic activity">
    <reaction evidence="9">
        <text>ATP + H2O = ADP + phosphate + H(+)</text>
        <dbReference type="Rhea" id="RHEA:13065"/>
        <dbReference type="ChEBI" id="CHEBI:15377"/>
        <dbReference type="ChEBI" id="CHEBI:15378"/>
        <dbReference type="ChEBI" id="CHEBI:30616"/>
        <dbReference type="ChEBI" id="CHEBI:43474"/>
        <dbReference type="ChEBI" id="CHEBI:456216"/>
        <dbReference type="EC" id="3.6.4.13"/>
    </reaction>
</comment>
<dbReference type="GO" id="GO:0042255">
    <property type="term" value="P:ribosome assembly"/>
    <property type="evidence" value="ECO:0007669"/>
    <property type="project" value="UniProtKB-ARBA"/>
</dbReference>
<dbReference type="GO" id="GO:0005524">
    <property type="term" value="F:ATP binding"/>
    <property type="evidence" value="ECO:0007669"/>
    <property type="project" value="UniProtKB-KW"/>
</dbReference>
<feature type="compositionally biased region" description="Basic and acidic residues" evidence="13">
    <location>
        <begin position="437"/>
        <end position="447"/>
    </location>
</feature>
<keyword evidence="3 12" id="KW-0547">Nucleotide-binding</keyword>
<dbReference type="InterPro" id="IPR001650">
    <property type="entry name" value="Helicase_C-like"/>
</dbReference>
<evidence type="ECO:0000259" key="14">
    <source>
        <dbReference type="PROSITE" id="PS51192"/>
    </source>
</evidence>
<evidence type="ECO:0000256" key="3">
    <source>
        <dbReference type="ARBA" id="ARBA00022741"/>
    </source>
</evidence>
<feature type="domain" description="Helicase ATP-binding" evidence="14">
    <location>
        <begin position="35"/>
        <end position="206"/>
    </location>
</feature>
<gene>
    <name evidence="17" type="ORF">GXY80_00325</name>
</gene>
<feature type="domain" description="Helicase C-terminal" evidence="15">
    <location>
        <begin position="217"/>
        <end position="378"/>
    </location>
</feature>
<dbReference type="GO" id="GO:0003676">
    <property type="term" value="F:nucleic acid binding"/>
    <property type="evidence" value="ECO:0007669"/>
    <property type="project" value="InterPro"/>
</dbReference>
<dbReference type="Gene3D" id="3.40.50.300">
    <property type="entry name" value="P-loop containing nucleotide triphosphate hydrolases"/>
    <property type="match status" value="2"/>
</dbReference>
<dbReference type="CDD" id="cd00268">
    <property type="entry name" value="DEADc"/>
    <property type="match status" value="1"/>
</dbReference>
<keyword evidence="4 12" id="KW-0378">Hydrolase</keyword>
<name>A0A971M105_9BACT</name>
<dbReference type="GO" id="GO:0003724">
    <property type="term" value="F:RNA helicase activity"/>
    <property type="evidence" value="ECO:0007669"/>
    <property type="project" value="UniProtKB-EC"/>
</dbReference>
<feature type="short sequence motif" description="Q motif" evidence="11">
    <location>
        <begin position="4"/>
        <end position="32"/>
    </location>
</feature>
<organism evidence="17 18">
    <name type="scientific">Syntrophorhabdus aromaticivorans</name>
    <dbReference type="NCBI Taxonomy" id="328301"/>
    <lineage>
        <taxon>Bacteria</taxon>
        <taxon>Pseudomonadati</taxon>
        <taxon>Thermodesulfobacteriota</taxon>
        <taxon>Syntrophorhabdia</taxon>
        <taxon>Syntrophorhabdales</taxon>
        <taxon>Syntrophorhabdaceae</taxon>
        <taxon>Syntrophorhabdus</taxon>
    </lineage>
</organism>
<dbReference type="PROSITE" id="PS51192">
    <property type="entry name" value="HELICASE_ATP_BIND_1"/>
    <property type="match status" value="1"/>
</dbReference>
<dbReference type="PANTHER" id="PTHR47959">
    <property type="entry name" value="ATP-DEPENDENT RNA HELICASE RHLE-RELATED"/>
    <property type="match status" value="1"/>
</dbReference>
<protein>
    <recommendedName>
        <fullName evidence="10">DEAD-box ATP-dependent RNA helicase RhpA</fullName>
        <ecNumber evidence="1">3.6.4.13</ecNumber>
    </recommendedName>
</protein>
<dbReference type="PANTHER" id="PTHR47959:SF1">
    <property type="entry name" value="ATP-DEPENDENT RNA HELICASE DBPA"/>
    <property type="match status" value="1"/>
</dbReference>
<comment type="caution">
    <text evidence="17">The sequence shown here is derived from an EMBL/GenBank/DDBJ whole genome shotgun (WGS) entry which is preliminary data.</text>
</comment>
<evidence type="ECO:0000256" key="5">
    <source>
        <dbReference type="ARBA" id="ARBA00022806"/>
    </source>
</evidence>
<dbReference type="PROSITE" id="PS00039">
    <property type="entry name" value="DEAD_ATP_HELICASE"/>
    <property type="match status" value="1"/>
</dbReference>
<evidence type="ECO:0000256" key="6">
    <source>
        <dbReference type="ARBA" id="ARBA00022840"/>
    </source>
</evidence>
<keyword evidence="2" id="KW-0963">Cytoplasm</keyword>
<evidence type="ECO:0000259" key="16">
    <source>
        <dbReference type="PROSITE" id="PS51195"/>
    </source>
</evidence>
<evidence type="ECO:0000256" key="11">
    <source>
        <dbReference type="PROSITE-ProRule" id="PRU00552"/>
    </source>
</evidence>
<dbReference type="AlphaFoldDB" id="A0A971M105"/>
<dbReference type="InterPro" id="IPR014001">
    <property type="entry name" value="Helicase_ATP-bd"/>
</dbReference>
<dbReference type="GO" id="GO:0005829">
    <property type="term" value="C:cytosol"/>
    <property type="evidence" value="ECO:0007669"/>
    <property type="project" value="TreeGrafter"/>
</dbReference>
<dbReference type="InterPro" id="IPR014014">
    <property type="entry name" value="RNA_helicase_DEAD_Q_motif"/>
</dbReference>
<evidence type="ECO:0000259" key="15">
    <source>
        <dbReference type="PROSITE" id="PS51194"/>
    </source>
</evidence>
<dbReference type="FunFam" id="3.40.50.300:FF:000108">
    <property type="entry name" value="ATP-dependent RNA helicase RhlE"/>
    <property type="match status" value="1"/>
</dbReference>
<dbReference type="GO" id="GO:0009266">
    <property type="term" value="P:response to temperature stimulus"/>
    <property type="evidence" value="ECO:0007669"/>
    <property type="project" value="UniProtKB-ARBA"/>
</dbReference>
<evidence type="ECO:0000256" key="2">
    <source>
        <dbReference type="ARBA" id="ARBA00022490"/>
    </source>
</evidence>